<accession>A0A811UTF7</accession>
<evidence type="ECO:0000313" key="3">
    <source>
        <dbReference type="Proteomes" id="UP000606786"/>
    </source>
</evidence>
<dbReference type="EMBL" id="CAJHJT010000034">
    <property type="protein sequence ID" value="CAD7002250.1"/>
    <property type="molecule type" value="Genomic_DNA"/>
</dbReference>
<feature type="compositionally biased region" description="Polar residues" evidence="1">
    <location>
        <begin position="37"/>
        <end position="57"/>
    </location>
</feature>
<protein>
    <submittedName>
        <fullName evidence="2">(Mediterranean fruit fly) hypothetical protein</fullName>
    </submittedName>
</protein>
<feature type="region of interest" description="Disordered" evidence="1">
    <location>
        <begin position="1"/>
        <end position="57"/>
    </location>
</feature>
<dbReference type="Proteomes" id="UP000606786">
    <property type="component" value="Unassembled WGS sequence"/>
</dbReference>
<evidence type="ECO:0000313" key="2">
    <source>
        <dbReference type="EMBL" id="CAD7002250.1"/>
    </source>
</evidence>
<organism evidence="2 3">
    <name type="scientific">Ceratitis capitata</name>
    <name type="common">Mediterranean fruit fly</name>
    <name type="synonym">Tephritis capitata</name>
    <dbReference type="NCBI Taxonomy" id="7213"/>
    <lineage>
        <taxon>Eukaryota</taxon>
        <taxon>Metazoa</taxon>
        <taxon>Ecdysozoa</taxon>
        <taxon>Arthropoda</taxon>
        <taxon>Hexapoda</taxon>
        <taxon>Insecta</taxon>
        <taxon>Pterygota</taxon>
        <taxon>Neoptera</taxon>
        <taxon>Endopterygota</taxon>
        <taxon>Diptera</taxon>
        <taxon>Brachycera</taxon>
        <taxon>Muscomorpha</taxon>
        <taxon>Tephritoidea</taxon>
        <taxon>Tephritidae</taxon>
        <taxon>Ceratitis</taxon>
        <taxon>Ceratitis</taxon>
    </lineage>
</organism>
<gene>
    <name evidence="2" type="ORF">CCAP1982_LOCUS10746</name>
</gene>
<proteinExistence type="predicted"/>
<name>A0A811UTF7_CERCA</name>
<evidence type="ECO:0000256" key="1">
    <source>
        <dbReference type="SAM" id="MobiDB-lite"/>
    </source>
</evidence>
<sequence>MCSTASASSTSSTSSPHQLTQSKSDQNVAAVRAKCSQIDSSPSDRQIDTSPSVPAHSKSTMENFPVFCCCQAKANAAKVKQSQKAAVSCSKNRQPVAFGLTALCIYCCALNDDSYGGGGAVGVVCTPAPKMAAYFS</sequence>
<feature type="compositionally biased region" description="Low complexity" evidence="1">
    <location>
        <begin position="1"/>
        <end position="15"/>
    </location>
</feature>
<dbReference type="AlphaFoldDB" id="A0A811UTF7"/>
<feature type="compositionally biased region" description="Polar residues" evidence="1">
    <location>
        <begin position="16"/>
        <end position="27"/>
    </location>
</feature>
<comment type="caution">
    <text evidence="2">The sequence shown here is derived from an EMBL/GenBank/DDBJ whole genome shotgun (WGS) entry which is preliminary data.</text>
</comment>
<reference evidence="2" key="1">
    <citation type="submission" date="2020-11" db="EMBL/GenBank/DDBJ databases">
        <authorList>
            <person name="Whitehead M."/>
        </authorList>
    </citation>
    <scope>NUCLEOTIDE SEQUENCE</scope>
    <source>
        <strain evidence="2">EGII</strain>
    </source>
</reference>
<keyword evidence="3" id="KW-1185">Reference proteome</keyword>